<sequence>MSRPRMLELFPLICRDDDERGWRTKGRTLNKRVFICCDNDRPCEGGVLVMRTDWDGDVQKDHAALRRAGAEANVQETRVGVKEALAKAREVAGENGA</sequence>
<evidence type="ECO:0000313" key="2">
    <source>
        <dbReference type="Proteomes" id="UP001148737"/>
    </source>
</evidence>
<protein>
    <submittedName>
        <fullName evidence="1">Uncharacterized protein</fullName>
    </submittedName>
</protein>
<comment type="caution">
    <text evidence="1">The sequence shown here is derived from an EMBL/GenBank/DDBJ whole genome shotgun (WGS) entry which is preliminary data.</text>
</comment>
<accession>A0ACC1QFG3</accession>
<evidence type="ECO:0000313" key="1">
    <source>
        <dbReference type="EMBL" id="KAJ3472433.1"/>
    </source>
</evidence>
<proteinExistence type="predicted"/>
<name>A0ACC1QFG3_9HYPO</name>
<keyword evidence="2" id="KW-1185">Reference proteome</keyword>
<dbReference type="EMBL" id="JANAKD010003128">
    <property type="protein sequence ID" value="KAJ3472433.1"/>
    <property type="molecule type" value="Genomic_DNA"/>
</dbReference>
<organism evidence="1 2">
    <name type="scientific">Lecanicillium saksenae</name>
    <dbReference type="NCBI Taxonomy" id="468837"/>
    <lineage>
        <taxon>Eukaryota</taxon>
        <taxon>Fungi</taxon>
        <taxon>Dikarya</taxon>
        <taxon>Ascomycota</taxon>
        <taxon>Pezizomycotina</taxon>
        <taxon>Sordariomycetes</taxon>
        <taxon>Hypocreomycetidae</taxon>
        <taxon>Hypocreales</taxon>
        <taxon>Cordycipitaceae</taxon>
        <taxon>Lecanicillium</taxon>
    </lineage>
</organism>
<gene>
    <name evidence="1" type="ORF">NLG97_g10992</name>
</gene>
<dbReference type="Proteomes" id="UP001148737">
    <property type="component" value="Unassembled WGS sequence"/>
</dbReference>
<reference evidence="1" key="1">
    <citation type="submission" date="2022-07" db="EMBL/GenBank/DDBJ databases">
        <title>Genome Sequence of Lecanicillium saksenae.</title>
        <authorList>
            <person name="Buettner E."/>
        </authorList>
    </citation>
    <scope>NUCLEOTIDE SEQUENCE</scope>
    <source>
        <strain evidence="1">VT-O1</strain>
    </source>
</reference>